<name>A0A5C3M6H9_9AGAR</name>
<dbReference type="AlphaFoldDB" id="A0A5C3M6H9"/>
<feature type="transmembrane region" description="Helical" evidence="1">
    <location>
        <begin position="26"/>
        <end position="46"/>
    </location>
</feature>
<proteinExistence type="predicted"/>
<evidence type="ECO:0000313" key="3">
    <source>
        <dbReference type="Proteomes" id="UP000308652"/>
    </source>
</evidence>
<dbReference type="Proteomes" id="UP000308652">
    <property type="component" value="Unassembled WGS sequence"/>
</dbReference>
<protein>
    <submittedName>
        <fullName evidence="2">Uncharacterized protein</fullName>
    </submittedName>
</protein>
<keyword evidence="1" id="KW-0812">Transmembrane</keyword>
<accession>A0A5C3M6H9</accession>
<keyword evidence="1" id="KW-0472">Membrane</keyword>
<keyword evidence="1" id="KW-1133">Transmembrane helix</keyword>
<organism evidence="2 3">
    <name type="scientific">Crucibulum laeve</name>
    <dbReference type="NCBI Taxonomy" id="68775"/>
    <lineage>
        <taxon>Eukaryota</taxon>
        <taxon>Fungi</taxon>
        <taxon>Dikarya</taxon>
        <taxon>Basidiomycota</taxon>
        <taxon>Agaricomycotina</taxon>
        <taxon>Agaricomycetes</taxon>
        <taxon>Agaricomycetidae</taxon>
        <taxon>Agaricales</taxon>
        <taxon>Agaricineae</taxon>
        <taxon>Nidulariaceae</taxon>
        <taxon>Crucibulum</taxon>
    </lineage>
</organism>
<dbReference type="EMBL" id="ML213596">
    <property type="protein sequence ID" value="TFK40487.1"/>
    <property type="molecule type" value="Genomic_DNA"/>
</dbReference>
<reference evidence="2 3" key="1">
    <citation type="journal article" date="2019" name="Nat. Ecol. Evol.">
        <title>Megaphylogeny resolves global patterns of mushroom evolution.</title>
        <authorList>
            <person name="Varga T."/>
            <person name="Krizsan K."/>
            <person name="Foldi C."/>
            <person name="Dima B."/>
            <person name="Sanchez-Garcia M."/>
            <person name="Sanchez-Ramirez S."/>
            <person name="Szollosi G.J."/>
            <person name="Szarkandi J.G."/>
            <person name="Papp V."/>
            <person name="Albert L."/>
            <person name="Andreopoulos W."/>
            <person name="Angelini C."/>
            <person name="Antonin V."/>
            <person name="Barry K.W."/>
            <person name="Bougher N.L."/>
            <person name="Buchanan P."/>
            <person name="Buyck B."/>
            <person name="Bense V."/>
            <person name="Catcheside P."/>
            <person name="Chovatia M."/>
            <person name="Cooper J."/>
            <person name="Damon W."/>
            <person name="Desjardin D."/>
            <person name="Finy P."/>
            <person name="Geml J."/>
            <person name="Haridas S."/>
            <person name="Hughes K."/>
            <person name="Justo A."/>
            <person name="Karasinski D."/>
            <person name="Kautmanova I."/>
            <person name="Kiss B."/>
            <person name="Kocsube S."/>
            <person name="Kotiranta H."/>
            <person name="LaButti K.M."/>
            <person name="Lechner B.E."/>
            <person name="Liimatainen K."/>
            <person name="Lipzen A."/>
            <person name="Lukacs Z."/>
            <person name="Mihaltcheva S."/>
            <person name="Morgado L.N."/>
            <person name="Niskanen T."/>
            <person name="Noordeloos M.E."/>
            <person name="Ohm R.A."/>
            <person name="Ortiz-Santana B."/>
            <person name="Ovrebo C."/>
            <person name="Racz N."/>
            <person name="Riley R."/>
            <person name="Savchenko A."/>
            <person name="Shiryaev A."/>
            <person name="Soop K."/>
            <person name="Spirin V."/>
            <person name="Szebenyi C."/>
            <person name="Tomsovsky M."/>
            <person name="Tulloss R.E."/>
            <person name="Uehling J."/>
            <person name="Grigoriev I.V."/>
            <person name="Vagvolgyi C."/>
            <person name="Papp T."/>
            <person name="Martin F.M."/>
            <person name="Miettinen O."/>
            <person name="Hibbett D.S."/>
            <person name="Nagy L.G."/>
        </authorList>
    </citation>
    <scope>NUCLEOTIDE SEQUENCE [LARGE SCALE GENOMIC DNA]</scope>
    <source>
        <strain evidence="2 3">CBS 166.37</strain>
    </source>
</reference>
<evidence type="ECO:0000256" key="1">
    <source>
        <dbReference type="SAM" id="Phobius"/>
    </source>
</evidence>
<evidence type="ECO:0000313" key="2">
    <source>
        <dbReference type="EMBL" id="TFK40487.1"/>
    </source>
</evidence>
<keyword evidence="3" id="KW-1185">Reference proteome</keyword>
<gene>
    <name evidence="2" type="ORF">BDQ12DRAFT_679513</name>
</gene>
<sequence>MFYHDPRLPHSPSVCCSEIQQHRQHLVFNIPFFLPCIHLNILWIIFPSPSALPTVLPAFEVFSSPLPLS</sequence>